<dbReference type="InterPro" id="IPR036866">
    <property type="entry name" value="RibonucZ/Hydroxyglut_hydro"/>
</dbReference>
<evidence type="ECO:0000259" key="5">
    <source>
        <dbReference type="SMART" id="SM00849"/>
    </source>
</evidence>
<name>A0ABS3AR00_9BACT</name>
<dbReference type="InterPro" id="IPR051013">
    <property type="entry name" value="MBL_superfamily_lactonases"/>
</dbReference>
<keyword evidence="4" id="KW-0862">Zinc</keyword>
<proteinExistence type="inferred from homology"/>
<dbReference type="InterPro" id="IPR001279">
    <property type="entry name" value="Metallo-B-lactamas"/>
</dbReference>
<evidence type="ECO:0000256" key="3">
    <source>
        <dbReference type="ARBA" id="ARBA00022801"/>
    </source>
</evidence>
<keyword evidence="3" id="KW-0378">Hydrolase</keyword>
<evidence type="ECO:0000256" key="4">
    <source>
        <dbReference type="ARBA" id="ARBA00022833"/>
    </source>
</evidence>
<dbReference type="Pfam" id="PF00753">
    <property type="entry name" value="Lactamase_B"/>
    <property type="match status" value="1"/>
</dbReference>
<comment type="similarity">
    <text evidence="1">Belongs to the metallo-beta-lactamase superfamily.</text>
</comment>
<gene>
    <name evidence="6" type="ORF">JYU14_01400</name>
</gene>
<keyword evidence="7" id="KW-1185">Reference proteome</keyword>
<evidence type="ECO:0000256" key="1">
    <source>
        <dbReference type="ARBA" id="ARBA00007749"/>
    </source>
</evidence>
<feature type="domain" description="Metallo-beta-lactamase" evidence="5">
    <location>
        <begin position="46"/>
        <end position="260"/>
    </location>
</feature>
<accession>A0ABS3AR00</accession>
<organism evidence="6 7">
    <name type="scientific">Simkania negevensis</name>
    <dbReference type="NCBI Taxonomy" id="83561"/>
    <lineage>
        <taxon>Bacteria</taxon>
        <taxon>Pseudomonadati</taxon>
        <taxon>Chlamydiota</taxon>
        <taxon>Chlamydiia</taxon>
        <taxon>Parachlamydiales</taxon>
        <taxon>Simkaniaceae</taxon>
        <taxon>Simkania</taxon>
    </lineage>
</organism>
<dbReference type="PANTHER" id="PTHR42978:SF6">
    <property type="entry name" value="QUORUM-QUENCHING LACTONASE YTNP-RELATED"/>
    <property type="match status" value="1"/>
</dbReference>
<evidence type="ECO:0000313" key="6">
    <source>
        <dbReference type="EMBL" id="MBN4066721.1"/>
    </source>
</evidence>
<dbReference type="EMBL" id="JAFITR010000018">
    <property type="protein sequence ID" value="MBN4066721.1"/>
    <property type="molecule type" value="Genomic_DNA"/>
</dbReference>
<comment type="caution">
    <text evidence="6">The sequence shown here is derived from an EMBL/GenBank/DDBJ whole genome shotgun (WGS) entry which is preliminary data.</text>
</comment>
<evidence type="ECO:0000313" key="7">
    <source>
        <dbReference type="Proteomes" id="UP000722121"/>
    </source>
</evidence>
<keyword evidence="2" id="KW-0479">Metal-binding</keyword>
<protein>
    <submittedName>
        <fullName evidence="6">MBL fold metallo-hydrolase</fullName>
    </submittedName>
</protein>
<dbReference type="SMART" id="SM00849">
    <property type="entry name" value="Lactamase_B"/>
    <property type="match status" value="1"/>
</dbReference>
<sequence length="287" mass="32746">MWRQMRFCAIEGNEQRLDGGAMFGNAPKELWKRWATPDEYNCIPLATRSLLITNDDGTRILIDAGIGTFFPEKLRQRYGIQGKTNALVKNLAKEGVSTEEIDIIILSHMHFDHVGGLLSDYNEEEKPQLIFPNASFFVSEEQWERARQPHLRDHASFIKELPSLLTESKELTLVQKEGPLPNIPSITVTFSHGHTPGMMVLTINSPQQTVIFCSDLIPGTPWVHLPITMGYDRFPEKIVEEKELLLQSAVENNALLCFTHDPHTAFAHVTKNEKGRYCINTQRVYFR</sequence>
<dbReference type="Proteomes" id="UP000722121">
    <property type="component" value="Unassembled WGS sequence"/>
</dbReference>
<reference evidence="6 7" key="1">
    <citation type="submission" date="2021-02" db="EMBL/GenBank/DDBJ databases">
        <title>Activity-based single-cell genomes from oceanic crustal fluid captures similar information to metagenomic and metatranscriptomic surveys with orders of magnitude less sampling.</title>
        <authorList>
            <person name="D'Angelo T.S."/>
            <person name="Orcutt B.N."/>
        </authorList>
    </citation>
    <scope>NUCLEOTIDE SEQUENCE [LARGE SCALE GENOMIC DNA]</scope>
    <source>
        <strain evidence="6">AH-315-G07</strain>
    </source>
</reference>
<dbReference type="SUPFAM" id="SSF56281">
    <property type="entry name" value="Metallo-hydrolase/oxidoreductase"/>
    <property type="match status" value="1"/>
</dbReference>
<evidence type="ECO:0000256" key="2">
    <source>
        <dbReference type="ARBA" id="ARBA00022723"/>
    </source>
</evidence>
<dbReference type="PANTHER" id="PTHR42978">
    <property type="entry name" value="QUORUM-QUENCHING LACTONASE YTNP-RELATED-RELATED"/>
    <property type="match status" value="1"/>
</dbReference>
<dbReference type="Gene3D" id="3.60.15.10">
    <property type="entry name" value="Ribonuclease Z/Hydroxyacylglutathione hydrolase-like"/>
    <property type="match status" value="1"/>
</dbReference>
<dbReference type="CDD" id="cd16281">
    <property type="entry name" value="metallo-hydrolase-like_MBL-fold"/>
    <property type="match status" value="1"/>
</dbReference>